<reference evidence="1" key="1">
    <citation type="submission" date="2018-02" db="EMBL/GenBank/DDBJ databases">
        <title>Rhizophora mucronata_Transcriptome.</title>
        <authorList>
            <person name="Meera S.P."/>
            <person name="Sreeshan A."/>
            <person name="Augustine A."/>
        </authorList>
    </citation>
    <scope>NUCLEOTIDE SEQUENCE</scope>
    <source>
        <tissue evidence="1">Leaf</tissue>
    </source>
</reference>
<dbReference type="AlphaFoldDB" id="A0A2P2IK30"/>
<dbReference type="EMBL" id="GGEC01001101">
    <property type="protein sequence ID" value="MBW81584.1"/>
    <property type="molecule type" value="Transcribed_RNA"/>
</dbReference>
<proteinExistence type="predicted"/>
<accession>A0A2P2IK30</accession>
<organism evidence="1">
    <name type="scientific">Rhizophora mucronata</name>
    <name type="common">Asiatic mangrove</name>
    <dbReference type="NCBI Taxonomy" id="61149"/>
    <lineage>
        <taxon>Eukaryota</taxon>
        <taxon>Viridiplantae</taxon>
        <taxon>Streptophyta</taxon>
        <taxon>Embryophyta</taxon>
        <taxon>Tracheophyta</taxon>
        <taxon>Spermatophyta</taxon>
        <taxon>Magnoliopsida</taxon>
        <taxon>eudicotyledons</taxon>
        <taxon>Gunneridae</taxon>
        <taxon>Pentapetalae</taxon>
        <taxon>rosids</taxon>
        <taxon>fabids</taxon>
        <taxon>Malpighiales</taxon>
        <taxon>Rhizophoraceae</taxon>
        <taxon>Rhizophora</taxon>
    </lineage>
</organism>
<name>A0A2P2IK30_RHIMU</name>
<sequence>MLVFPLLTVSLALLRRSRCC</sequence>
<protein>
    <submittedName>
        <fullName evidence="1">Uncharacterized protein</fullName>
    </submittedName>
</protein>
<evidence type="ECO:0000313" key="1">
    <source>
        <dbReference type="EMBL" id="MBW81584.1"/>
    </source>
</evidence>